<keyword evidence="8 13" id="KW-1133">Transmembrane helix</keyword>
<dbReference type="GO" id="GO:0042391">
    <property type="term" value="P:regulation of membrane potential"/>
    <property type="evidence" value="ECO:0007669"/>
    <property type="project" value="TreeGrafter"/>
</dbReference>
<evidence type="ECO:0000256" key="2">
    <source>
        <dbReference type="ARBA" id="ARBA00022448"/>
    </source>
</evidence>
<keyword evidence="7" id="KW-0630">Potassium</keyword>
<keyword evidence="4 13" id="KW-0812">Transmembrane</keyword>
<dbReference type="EMBL" id="JAQMWT010000389">
    <property type="protein sequence ID" value="KAJ8602179.1"/>
    <property type="molecule type" value="Genomic_DNA"/>
</dbReference>
<name>A0AAD7UEJ8_9STRA</name>
<evidence type="ECO:0000313" key="15">
    <source>
        <dbReference type="EMBL" id="KAJ8602179.1"/>
    </source>
</evidence>
<evidence type="ECO:0000256" key="5">
    <source>
        <dbReference type="ARBA" id="ARBA00022826"/>
    </source>
</evidence>
<protein>
    <recommendedName>
        <fullName evidence="14">Cyclic nucleotide-binding domain-containing protein</fullName>
    </recommendedName>
</protein>
<dbReference type="CDD" id="cd00038">
    <property type="entry name" value="CAP_ED"/>
    <property type="match status" value="1"/>
</dbReference>
<dbReference type="InterPro" id="IPR014710">
    <property type="entry name" value="RmlC-like_jellyroll"/>
</dbReference>
<dbReference type="Proteomes" id="UP001230188">
    <property type="component" value="Unassembled WGS sequence"/>
</dbReference>
<keyword evidence="10 13" id="KW-0472">Membrane</keyword>
<organism evidence="15 16">
    <name type="scientific">Chrysophaeum taylorii</name>
    <dbReference type="NCBI Taxonomy" id="2483200"/>
    <lineage>
        <taxon>Eukaryota</taxon>
        <taxon>Sar</taxon>
        <taxon>Stramenopiles</taxon>
        <taxon>Ochrophyta</taxon>
        <taxon>Pelagophyceae</taxon>
        <taxon>Pelagomonadales</taxon>
        <taxon>Pelagomonadaceae</taxon>
        <taxon>Chrysophaeum</taxon>
    </lineage>
</organism>
<evidence type="ECO:0000256" key="10">
    <source>
        <dbReference type="ARBA" id="ARBA00023136"/>
    </source>
</evidence>
<dbReference type="InterPro" id="IPR000595">
    <property type="entry name" value="cNMP-bd_dom"/>
</dbReference>
<feature type="domain" description="Cyclic nucleotide-binding" evidence="14">
    <location>
        <begin position="433"/>
        <end position="547"/>
    </location>
</feature>
<dbReference type="GO" id="GO:0005886">
    <property type="term" value="C:plasma membrane"/>
    <property type="evidence" value="ECO:0007669"/>
    <property type="project" value="TreeGrafter"/>
</dbReference>
<keyword evidence="11" id="KW-0407">Ion channel</keyword>
<reference evidence="15" key="1">
    <citation type="submission" date="2023-01" db="EMBL/GenBank/DDBJ databases">
        <title>Metagenome sequencing of chrysophaentin producing Chrysophaeum taylorii.</title>
        <authorList>
            <person name="Davison J."/>
            <person name="Bewley C."/>
        </authorList>
    </citation>
    <scope>NUCLEOTIDE SEQUENCE</scope>
    <source>
        <strain evidence="15">NIES-1699</strain>
    </source>
</reference>
<dbReference type="InterPro" id="IPR050818">
    <property type="entry name" value="KCNH_animal-type"/>
</dbReference>
<dbReference type="PRINTS" id="PR01463">
    <property type="entry name" value="EAGCHANLFMLY"/>
</dbReference>
<dbReference type="Gene3D" id="1.10.287.70">
    <property type="match status" value="1"/>
</dbReference>
<evidence type="ECO:0000256" key="9">
    <source>
        <dbReference type="ARBA" id="ARBA00023065"/>
    </source>
</evidence>
<dbReference type="PROSITE" id="PS50042">
    <property type="entry name" value="CNMP_BINDING_3"/>
    <property type="match status" value="1"/>
</dbReference>
<evidence type="ECO:0000256" key="6">
    <source>
        <dbReference type="ARBA" id="ARBA00022882"/>
    </source>
</evidence>
<evidence type="ECO:0000259" key="14">
    <source>
        <dbReference type="PROSITE" id="PS50042"/>
    </source>
</evidence>
<feature type="transmembrane region" description="Helical" evidence="13">
    <location>
        <begin position="84"/>
        <end position="105"/>
    </location>
</feature>
<keyword evidence="16" id="KW-1185">Reference proteome</keyword>
<evidence type="ECO:0000256" key="8">
    <source>
        <dbReference type="ARBA" id="ARBA00022989"/>
    </source>
</evidence>
<evidence type="ECO:0000256" key="13">
    <source>
        <dbReference type="SAM" id="Phobius"/>
    </source>
</evidence>
<gene>
    <name evidence="15" type="ORF">CTAYLR_003502</name>
</gene>
<feature type="region of interest" description="Disordered" evidence="12">
    <location>
        <begin position="579"/>
        <end position="600"/>
    </location>
</feature>
<evidence type="ECO:0000256" key="4">
    <source>
        <dbReference type="ARBA" id="ARBA00022692"/>
    </source>
</evidence>
<evidence type="ECO:0000256" key="3">
    <source>
        <dbReference type="ARBA" id="ARBA00022538"/>
    </source>
</evidence>
<dbReference type="SUPFAM" id="SSF51206">
    <property type="entry name" value="cAMP-binding domain-like"/>
    <property type="match status" value="1"/>
</dbReference>
<comment type="caution">
    <text evidence="15">The sequence shown here is derived from an EMBL/GenBank/DDBJ whole genome shotgun (WGS) entry which is preliminary data.</text>
</comment>
<keyword evidence="6" id="KW-0851">Voltage-gated channel</keyword>
<evidence type="ECO:0000256" key="11">
    <source>
        <dbReference type="ARBA" id="ARBA00023303"/>
    </source>
</evidence>
<evidence type="ECO:0000256" key="7">
    <source>
        <dbReference type="ARBA" id="ARBA00022958"/>
    </source>
</evidence>
<dbReference type="Gene3D" id="2.60.120.10">
    <property type="entry name" value="Jelly Rolls"/>
    <property type="match status" value="1"/>
</dbReference>
<dbReference type="InterPro" id="IPR005821">
    <property type="entry name" value="Ion_trans_dom"/>
</dbReference>
<keyword evidence="2" id="KW-0813">Transport</keyword>
<evidence type="ECO:0000256" key="12">
    <source>
        <dbReference type="SAM" id="MobiDB-lite"/>
    </source>
</evidence>
<dbReference type="Pfam" id="PF00520">
    <property type="entry name" value="Ion_trans"/>
    <property type="match status" value="1"/>
</dbReference>
<dbReference type="SMART" id="SM00100">
    <property type="entry name" value="cNMP"/>
    <property type="match status" value="1"/>
</dbReference>
<dbReference type="PANTHER" id="PTHR10217">
    <property type="entry name" value="VOLTAGE AND LIGAND GATED POTASSIUM CHANNEL"/>
    <property type="match status" value="1"/>
</dbReference>
<evidence type="ECO:0000313" key="16">
    <source>
        <dbReference type="Proteomes" id="UP001230188"/>
    </source>
</evidence>
<dbReference type="GO" id="GO:0034702">
    <property type="term" value="C:monoatomic ion channel complex"/>
    <property type="evidence" value="ECO:0007669"/>
    <property type="project" value="UniProtKB-KW"/>
</dbReference>
<dbReference type="SUPFAM" id="SSF81324">
    <property type="entry name" value="Voltage-gated potassium channels"/>
    <property type="match status" value="1"/>
</dbReference>
<dbReference type="Pfam" id="PF00027">
    <property type="entry name" value="cNMP_binding"/>
    <property type="match status" value="1"/>
</dbReference>
<proteinExistence type="predicted"/>
<keyword evidence="5" id="KW-0631">Potassium channel</keyword>
<sequence length="791" mass="89527">MWRRSTWFAAPKNRAVAANVIATMKIAADKVERERVKSELCIVENNNYSVSRPSPSSARTEGWHRLERIAHWIPVIQPLGTRNLLWQASMMLTILVALVLAPYMLCVPYFGHVRSNDSALGRIELIVDGILLFDILVTFNTGLYDADQERVVTSRRIICRTYLGSHFPLDLLASVPVVPIVGLAATGDWSEPPTADIKVLRLLRLLRGMKILRCQKLMRIFRALHAKNQWEDDRATEILTTISKLCSLSLIVVLIAHYAACVFIAVAGGDKNGWRERTWVSEYFNDGARVYRLDRPSEARLYVVAIYWAMTTLTTVGYGDIYPVSQTEMLYTMSMQFVGSCVLGYVMAKVVTIFTREDTSSQLIKSKIDSLNSYMRHRKLPMDLKVLIRRHYSYAWKNNSVFDEKFILEELPANIRSRVVMTLNRPVLDKITFLEALSPQTKTALCMQLTSLQILSSDAVVLEGEVGTDAYIVKTGKLAAFIRAASAVAKSLNIHRELSIMRFDEGDVFSEYTLFQGRSTKHPYTVCAMHATCEVLCLSQAAFKKLVQEFPALDKTFRKLAVGRFQDLMDALSSRKKLKAMAKAPDDENNDDDDDRRCEKKTTRHRHGSFLMRIISRTLSLLTWDRHRPFVVPLDSVSEDDRAADDDDDDVNDDDDDDDDINDDDDDEESAEDDRILIDACRELGKSARALDPLNKLSNQTKLQAQLWAKRGILRQAMRTPVDDHQASLHHATSESSLLPSSPDTTLLKTHSVPDCLEKSEPSFSERLGRIELAIQAIADRLGKQHVTFKT</sequence>
<feature type="region of interest" description="Disordered" evidence="12">
    <location>
        <begin position="638"/>
        <end position="675"/>
    </location>
</feature>
<dbReference type="AlphaFoldDB" id="A0AAD7UEJ8"/>
<accession>A0AAD7UEJ8</accession>
<feature type="transmembrane region" description="Helical" evidence="13">
    <location>
        <begin position="125"/>
        <end position="146"/>
    </location>
</feature>
<feature type="transmembrane region" description="Helical" evidence="13">
    <location>
        <begin position="248"/>
        <end position="267"/>
    </location>
</feature>
<keyword evidence="3" id="KW-0633">Potassium transport</keyword>
<evidence type="ECO:0000256" key="1">
    <source>
        <dbReference type="ARBA" id="ARBA00004141"/>
    </source>
</evidence>
<comment type="subcellular location">
    <subcellularLocation>
        <location evidence="1">Membrane</location>
        <topology evidence="1">Multi-pass membrane protein</topology>
    </subcellularLocation>
</comment>
<dbReference type="InterPro" id="IPR003938">
    <property type="entry name" value="K_chnl_volt-dep_EAG/ELK/ERG"/>
</dbReference>
<dbReference type="Gene3D" id="1.10.287.630">
    <property type="entry name" value="Helix hairpin bin"/>
    <property type="match status" value="1"/>
</dbReference>
<feature type="transmembrane region" description="Helical" evidence="13">
    <location>
        <begin position="167"/>
        <end position="185"/>
    </location>
</feature>
<dbReference type="PANTHER" id="PTHR10217:SF435">
    <property type="entry name" value="POTASSIUM VOLTAGE-GATED CHANNEL PROTEIN EAG"/>
    <property type="match status" value="1"/>
</dbReference>
<feature type="transmembrane region" description="Helical" evidence="13">
    <location>
        <begin position="299"/>
        <end position="318"/>
    </location>
</feature>
<keyword evidence="9" id="KW-0406">Ion transport</keyword>
<dbReference type="InterPro" id="IPR018490">
    <property type="entry name" value="cNMP-bd_dom_sf"/>
</dbReference>
<dbReference type="GO" id="GO:0005249">
    <property type="term" value="F:voltage-gated potassium channel activity"/>
    <property type="evidence" value="ECO:0007669"/>
    <property type="project" value="InterPro"/>
</dbReference>
<feature type="compositionally biased region" description="Acidic residues" evidence="12">
    <location>
        <begin position="642"/>
        <end position="672"/>
    </location>
</feature>